<feature type="chain" id="PRO_5012594553" description="DUF3108 domain-containing protein" evidence="1">
    <location>
        <begin position="24"/>
        <end position="261"/>
    </location>
</feature>
<gene>
    <name evidence="2" type="ORF">SAMN02745108_02513</name>
</gene>
<dbReference type="Pfam" id="PF11306">
    <property type="entry name" value="DUF3108"/>
    <property type="match status" value="1"/>
</dbReference>
<reference evidence="2 3" key="1">
    <citation type="submission" date="2017-02" db="EMBL/GenBank/DDBJ databases">
        <authorList>
            <person name="Peterson S.W."/>
        </authorList>
    </citation>
    <scope>NUCLEOTIDE SEQUENCE [LARGE SCALE GENOMIC DNA]</scope>
    <source>
        <strain evidence="2 3">ATCC 43854</strain>
    </source>
</reference>
<feature type="signal peptide" evidence="1">
    <location>
        <begin position="1"/>
        <end position="23"/>
    </location>
</feature>
<dbReference type="InterPro" id="IPR021457">
    <property type="entry name" value="DUF3108"/>
</dbReference>
<protein>
    <recommendedName>
        <fullName evidence="4">DUF3108 domain-containing protein</fullName>
    </recommendedName>
</protein>
<name>A0A1T4R2N5_9BACT</name>
<proteinExistence type="predicted"/>
<dbReference type="STRING" id="28122.SAMN02745108_02513"/>
<organism evidence="2 3">
    <name type="scientific">Fibrobacter intestinalis</name>
    <dbReference type="NCBI Taxonomy" id="28122"/>
    <lineage>
        <taxon>Bacteria</taxon>
        <taxon>Pseudomonadati</taxon>
        <taxon>Fibrobacterota</taxon>
        <taxon>Fibrobacteria</taxon>
        <taxon>Fibrobacterales</taxon>
        <taxon>Fibrobacteraceae</taxon>
        <taxon>Fibrobacter</taxon>
    </lineage>
</organism>
<evidence type="ECO:0000313" key="2">
    <source>
        <dbReference type="EMBL" id="SKA10001.1"/>
    </source>
</evidence>
<accession>A0A1T4R2N5</accession>
<evidence type="ECO:0000313" key="3">
    <source>
        <dbReference type="Proteomes" id="UP000190449"/>
    </source>
</evidence>
<dbReference type="EMBL" id="FUWU01000060">
    <property type="protein sequence ID" value="SKA10001.1"/>
    <property type="molecule type" value="Genomic_DNA"/>
</dbReference>
<keyword evidence="1" id="KW-0732">Signal</keyword>
<dbReference type="AlphaFoldDB" id="A0A1T4R2N5"/>
<evidence type="ECO:0008006" key="4">
    <source>
        <dbReference type="Google" id="ProtNLM"/>
    </source>
</evidence>
<dbReference type="Proteomes" id="UP000190449">
    <property type="component" value="Unassembled WGS sequence"/>
</dbReference>
<evidence type="ECO:0000256" key="1">
    <source>
        <dbReference type="SAM" id="SignalP"/>
    </source>
</evidence>
<sequence length="261" mass="29121">MTSKDFVKRILLGALLLTALAFSDDAVKIPWANGEQLSFRLSWGFVTAGSADMIATPLSDGKFLFESVARNNGAFKSIYPVADTIRTISKGNNVLPESFKKILNEGSYHSTSQILFDRKNLKATLSDTVFTNARRQDVKSRVDTTISLNGYEHCIISAFYRVRNMDLSGKKDTYFSAVSGKKRYSLRVIIYGKESVETDLGKFDCIKVEPVLGDDGAFQASGRLFIWLTDDERRLPVLMRVKIPIGSIKGELVHFRQGNAQ</sequence>